<dbReference type="CDD" id="cd06261">
    <property type="entry name" value="TM_PBP2"/>
    <property type="match status" value="1"/>
</dbReference>
<gene>
    <name evidence="9" type="ORF">J2Z66_005041</name>
</gene>
<keyword evidence="10" id="KW-1185">Reference proteome</keyword>
<feature type="domain" description="ABC transmembrane type-1" evidence="8">
    <location>
        <begin position="108"/>
        <end position="323"/>
    </location>
</feature>
<feature type="transmembrane region" description="Helical" evidence="7">
    <location>
        <begin position="307"/>
        <end position="327"/>
    </location>
</feature>
<keyword evidence="4 7" id="KW-0812">Transmembrane</keyword>
<name>A0ABS4J0U9_9BACL</name>
<feature type="transmembrane region" description="Helical" evidence="7">
    <location>
        <begin position="154"/>
        <end position="175"/>
    </location>
</feature>
<keyword evidence="3" id="KW-1003">Cell membrane</keyword>
<evidence type="ECO:0000256" key="1">
    <source>
        <dbReference type="ARBA" id="ARBA00004651"/>
    </source>
</evidence>
<dbReference type="InterPro" id="IPR050809">
    <property type="entry name" value="UgpAE/MalFG_permease"/>
</dbReference>
<dbReference type="Pfam" id="PF00528">
    <property type="entry name" value="BPD_transp_1"/>
    <property type="match status" value="1"/>
</dbReference>
<proteinExistence type="inferred from homology"/>
<accession>A0ABS4J0U9</accession>
<reference evidence="9 10" key="1">
    <citation type="submission" date="2021-03" db="EMBL/GenBank/DDBJ databases">
        <title>Genomic Encyclopedia of Type Strains, Phase IV (KMG-IV): sequencing the most valuable type-strain genomes for metagenomic binning, comparative biology and taxonomic classification.</title>
        <authorList>
            <person name="Goeker M."/>
        </authorList>
    </citation>
    <scope>NUCLEOTIDE SEQUENCE [LARGE SCALE GENOMIC DNA]</scope>
    <source>
        <strain evidence="9 10">DSM 26048</strain>
    </source>
</reference>
<evidence type="ECO:0000256" key="5">
    <source>
        <dbReference type="ARBA" id="ARBA00022989"/>
    </source>
</evidence>
<protein>
    <submittedName>
        <fullName evidence="9">Aldouronate transport system permease protein</fullName>
    </submittedName>
</protein>
<dbReference type="Proteomes" id="UP001519287">
    <property type="component" value="Unassembled WGS sequence"/>
</dbReference>
<evidence type="ECO:0000256" key="4">
    <source>
        <dbReference type="ARBA" id="ARBA00022692"/>
    </source>
</evidence>
<evidence type="ECO:0000313" key="9">
    <source>
        <dbReference type="EMBL" id="MBP1993420.1"/>
    </source>
</evidence>
<evidence type="ECO:0000313" key="10">
    <source>
        <dbReference type="Proteomes" id="UP001519287"/>
    </source>
</evidence>
<sequence length="335" mass="37821">MNTIKPFQTESQQAGQMMTKGVQTKEKNGHKQGWKPIGSNMRLRKNIPLYIMFLPVILFYVIFKYAPMLGTIIAFKDYNFRDGIWHSPWAGFKYFELLFSNPQTIQVIWNTLMLGGLTIAVSFPFPILIAILLNEVRRAWFKKSVQTLIYLPHFFSWVIVGGMVLMLFSQEAGLINQWLKAISGEVYPFLYKPLSWVVIFLSSGIWKEAGFGAIIYLAALTTIDPSLYEASSIDGANKWKQIRHVTLPGISSTIVLMLILSTGSVLEVSFDQIYVLQNRIVSEVSDVISTYIFRVGLQGAQFSLTTAMGLFESVVAFILIIGANSVARRFGQGLW</sequence>
<comment type="subcellular location">
    <subcellularLocation>
        <location evidence="1 7">Cell membrane</location>
        <topology evidence="1 7">Multi-pass membrane protein</topology>
    </subcellularLocation>
</comment>
<dbReference type="EMBL" id="JAGGLB010000018">
    <property type="protein sequence ID" value="MBP1993420.1"/>
    <property type="molecule type" value="Genomic_DNA"/>
</dbReference>
<organism evidence="9 10">
    <name type="scientific">Paenibacillus eucommiae</name>
    <dbReference type="NCBI Taxonomy" id="1355755"/>
    <lineage>
        <taxon>Bacteria</taxon>
        <taxon>Bacillati</taxon>
        <taxon>Bacillota</taxon>
        <taxon>Bacilli</taxon>
        <taxon>Bacillales</taxon>
        <taxon>Paenibacillaceae</taxon>
        <taxon>Paenibacillus</taxon>
    </lineage>
</organism>
<dbReference type="PANTHER" id="PTHR43227:SF11">
    <property type="entry name" value="BLL4140 PROTEIN"/>
    <property type="match status" value="1"/>
</dbReference>
<dbReference type="InterPro" id="IPR035906">
    <property type="entry name" value="MetI-like_sf"/>
</dbReference>
<dbReference type="RefSeq" id="WP_376774466.1">
    <property type="nucleotide sequence ID" value="NZ_JAGGLB010000018.1"/>
</dbReference>
<keyword evidence="5 7" id="KW-1133">Transmembrane helix</keyword>
<evidence type="ECO:0000259" key="8">
    <source>
        <dbReference type="PROSITE" id="PS50928"/>
    </source>
</evidence>
<evidence type="ECO:0000256" key="2">
    <source>
        <dbReference type="ARBA" id="ARBA00022448"/>
    </source>
</evidence>
<dbReference type="InterPro" id="IPR000515">
    <property type="entry name" value="MetI-like"/>
</dbReference>
<dbReference type="Gene3D" id="1.10.3720.10">
    <property type="entry name" value="MetI-like"/>
    <property type="match status" value="1"/>
</dbReference>
<feature type="transmembrane region" description="Helical" evidence="7">
    <location>
        <begin position="195"/>
        <end position="223"/>
    </location>
</feature>
<dbReference type="PANTHER" id="PTHR43227">
    <property type="entry name" value="BLL4140 PROTEIN"/>
    <property type="match status" value="1"/>
</dbReference>
<feature type="transmembrane region" description="Helical" evidence="7">
    <location>
        <begin position="49"/>
        <end position="75"/>
    </location>
</feature>
<evidence type="ECO:0000256" key="7">
    <source>
        <dbReference type="RuleBase" id="RU363032"/>
    </source>
</evidence>
<dbReference type="SUPFAM" id="SSF161098">
    <property type="entry name" value="MetI-like"/>
    <property type="match status" value="1"/>
</dbReference>
<evidence type="ECO:0000256" key="3">
    <source>
        <dbReference type="ARBA" id="ARBA00022475"/>
    </source>
</evidence>
<feature type="transmembrane region" description="Helical" evidence="7">
    <location>
        <begin position="244"/>
        <end position="266"/>
    </location>
</feature>
<comment type="similarity">
    <text evidence="7">Belongs to the binding-protein-dependent transport system permease family.</text>
</comment>
<dbReference type="PROSITE" id="PS50928">
    <property type="entry name" value="ABC_TM1"/>
    <property type="match status" value="1"/>
</dbReference>
<feature type="transmembrane region" description="Helical" evidence="7">
    <location>
        <begin position="107"/>
        <end position="133"/>
    </location>
</feature>
<keyword evidence="2 7" id="KW-0813">Transport</keyword>
<comment type="caution">
    <text evidence="9">The sequence shown here is derived from an EMBL/GenBank/DDBJ whole genome shotgun (WGS) entry which is preliminary data.</text>
</comment>
<keyword evidence="6 7" id="KW-0472">Membrane</keyword>
<evidence type="ECO:0000256" key="6">
    <source>
        <dbReference type="ARBA" id="ARBA00023136"/>
    </source>
</evidence>